<dbReference type="Gene3D" id="3.10.129.10">
    <property type="entry name" value="Hotdog Thioesterase"/>
    <property type="match status" value="1"/>
</dbReference>
<evidence type="ECO:0000313" key="3">
    <source>
        <dbReference type="EMBL" id="HGQ73948.1"/>
    </source>
</evidence>
<dbReference type="InterPro" id="IPR029069">
    <property type="entry name" value="HotDog_dom_sf"/>
</dbReference>
<proteinExistence type="predicted"/>
<comment type="caution">
    <text evidence="3">The sequence shown here is derived from an EMBL/GenBank/DDBJ whole genome shotgun (WGS) entry which is preliminary data.</text>
</comment>
<dbReference type="Pfam" id="PF22636">
    <property type="entry name" value="FlK"/>
    <property type="match status" value="1"/>
</dbReference>
<accession>A0A7C4NP47</accession>
<sequence>MNIPQNLVCKEEYVVTEDLVTKHIEGIEVLSTPSLVLLIERTAKNCIQPYLPNGYSSVGTQINIKHLNPVPRGERILVETVVSEIDGRRVVFTARSYWKQIVVGEAIHERYVINIDKFREKVKKLISENQY</sequence>
<dbReference type="PANTHER" id="PTHR36934">
    <property type="entry name" value="BLR0278 PROTEIN"/>
    <property type="match status" value="1"/>
</dbReference>
<dbReference type="EMBL" id="DTBE01000013">
    <property type="protein sequence ID" value="HGQ59190.1"/>
    <property type="molecule type" value="Genomic_DNA"/>
</dbReference>
<dbReference type="SUPFAM" id="SSF54637">
    <property type="entry name" value="Thioesterase/thiol ester dehydrase-isomerase"/>
    <property type="match status" value="1"/>
</dbReference>
<gene>
    <name evidence="2" type="ORF">ENU09_00470</name>
    <name evidence="3" type="ORF">ENU20_02590</name>
</gene>
<dbReference type="CDD" id="cd03440">
    <property type="entry name" value="hot_dog"/>
    <property type="match status" value="1"/>
</dbReference>
<feature type="domain" description="Fluoroacetyl-CoA-specific thioesterase-like" evidence="1">
    <location>
        <begin position="16"/>
        <end position="114"/>
    </location>
</feature>
<dbReference type="InterPro" id="IPR054485">
    <property type="entry name" value="FlK-like_dom"/>
</dbReference>
<dbReference type="AlphaFoldDB" id="A0A7C4NP47"/>
<reference evidence="3" key="1">
    <citation type="journal article" date="2020" name="mSystems">
        <title>Genome- and Community-Level Interaction Insights into Carbon Utilization and Element Cycling Functions of Hydrothermarchaeota in Hydrothermal Sediment.</title>
        <authorList>
            <person name="Zhou Z."/>
            <person name="Liu Y."/>
            <person name="Xu W."/>
            <person name="Pan J."/>
            <person name="Luo Z.H."/>
            <person name="Li M."/>
        </authorList>
    </citation>
    <scope>NUCLEOTIDE SEQUENCE [LARGE SCALE GENOMIC DNA]</scope>
    <source>
        <strain evidence="2">SpSt-638</strain>
        <strain evidence="3">SpSt-648</strain>
    </source>
</reference>
<dbReference type="EMBL" id="DTBP01000017">
    <property type="protein sequence ID" value="HGQ73948.1"/>
    <property type="molecule type" value="Genomic_DNA"/>
</dbReference>
<dbReference type="InterPro" id="IPR025540">
    <property type="entry name" value="FlK"/>
</dbReference>
<organism evidence="3">
    <name type="scientific">Staphylothermus marinus</name>
    <dbReference type="NCBI Taxonomy" id="2280"/>
    <lineage>
        <taxon>Archaea</taxon>
        <taxon>Thermoproteota</taxon>
        <taxon>Thermoprotei</taxon>
        <taxon>Desulfurococcales</taxon>
        <taxon>Desulfurococcaceae</taxon>
        <taxon>Staphylothermus</taxon>
    </lineage>
</organism>
<protein>
    <submittedName>
        <fullName evidence="3">Thioesterase</fullName>
    </submittedName>
</protein>
<dbReference type="PANTHER" id="PTHR36934:SF1">
    <property type="entry name" value="THIOESTERASE DOMAIN-CONTAINING PROTEIN"/>
    <property type="match status" value="1"/>
</dbReference>
<dbReference type="PIRSF" id="PIRSF014972">
    <property type="entry name" value="FlK"/>
    <property type="match status" value="1"/>
</dbReference>
<evidence type="ECO:0000259" key="1">
    <source>
        <dbReference type="Pfam" id="PF22636"/>
    </source>
</evidence>
<name>A0A7C4NP47_STAMA</name>
<evidence type="ECO:0000313" key="2">
    <source>
        <dbReference type="EMBL" id="HGQ59190.1"/>
    </source>
</evidence>